<name>A0A5J6MQM0_9PROT</name>
<sequence>MPTATVIYPEFDRPLSEDPERSWTLPARYYFDPAIYEAEREKIFFKSWQYIGHRSQLENPGDYITGTVVDQPVFVLRDRSGELKGYYNVCLHRAHELLKGEGSLRSAAITCPYHAWTYDFGGTLRAAPNTKQVKDFIPEDFKLTPIRVELFAGFVFVNLDPDAKPMTELVGWLAEDLRKHVPDFDDLKLFEARAIGNAVTKANWKVVVDNYVECYHCSKAHPAFADMIEMTSYENEVIGPVSRQLGFNTKPKNSAYDFSPEAPVTHAAFWFLWPNITFNMMPGDTQLSVAVIQPKGVEEAVFWSHNYRLKAETDPAKVAYGRTVLGPEDNDLCESVQRGLHARVYKQGRIIVDPARSGIGEHGIHHFHRMVKTALDR</sequence>
<dbReference type="GO" id="GO:0051537">
    <property type="term" value="F:2 iron, 2 sulfur cluster binding"/>
    <property type="evidence" value="ECO:0007669"/>
    <property type="project" value="UniProtKB-KW"/>
</dbReference>
<organism evidence="8 9">
    <name type="scientific">Hypericibacter terrae</name>
    <dbReference type="NCBI Taxonomy" id="2602015"/>
    <lineage>
        <taxon>Bacteria</taxon>
        <taxon>Pseudomonadati</taxon>
        <taxon>Pseudomonadota</taxon>
        <taxon>Alphaproteobacteria</taxon>
        <taxon>Rhodospirillales</taxon>
        <taxon>Dongiaceae</taxon>
        <taxon>Hypericibacter</taxon>
    </lineage>
</organism>
<accession>A0A5J6MQM0</accession>
<proteinExistence type="predicted"/>
<reference evidence="8 9" key="1">
    <citation type="submission" date="2019-08" db="EMBL/GenBank/DDBJ databases">
        <title>Hyperibacter terrae gen. nov., sp. nov. and Hyperibacter viscosus sp. nov., two new members in the family Rhodospirillaceae isolated from the rhizosphere of Hypericum perforatum.</title>
        <authorList>
            <person name="Noviana Z."/>
        </authorList>
    </citation>
    <scope>NUCLEOTIDE SEQUENCE [LARGE SCALE GENOMIC DNA]</scope>
    <source>
        <strain evidence="8 9">R5913</strain>
    </source>
</reference>
<dbReference type="InterPro" id="IPR017941">
    <property type="entry name" value="Rieske_2Fe-2S"/>
</dbReference>
<dbReference type="AlphaFoldDB" id="A0A5J6MQM0"/>
<evidence type="ECO:0000313" key="9">
    <source>
        <dbReference type="Proteomes" id="UP000326202"/>
    </source>
</evidence>
<comment type="cofactor">
    <cofactor evidence="1">
        <name>Fe cation</name>
        <dbReference type="ChEBI" id="CHEBI:24875"/>
    </cofactor>
</comment>
<dbReference type="Pfam" id="PF00355">
    <property type="entry name" value="Rieske"/>
    <property type="match status" value="1"/>
</dbReference>
<evidence type="ECO:0000313" key="8">
    <source>
        <dbReference type="EMBL" id="QEX19491.1"/>
    </source>
</evidence>
<keyword evidence="9" id="KW-1185">Reference proteome</keyword>
<dbReference type="GO" id="GO:0005506">
    <property type="term" value="F:iron ion binding"/>
    <property type="evidence" value="ECO:0007669"/>
    <property type="project" value="InterPro"/>
</dbReference>
<keyword evidence="6" id="KW-0411">Iron-sulfur</keyword>
<dbReference type="Proteomes" id="UP000326202">
    <property type="component" value="Chromosome"/>
</dbReference>
<dbReference type="GO" id="GO:0016491">
    <property type="term" value="F:oxidoreductase activity"/>
    <property type="evidence" value="ECO:0007669"/>
    <property type="project" value="UniProtKB-KW"/>
</dbReference>
<dbReference type="PRINTS" id="PR00090">
    <property type="entry name" value="RNGDIOXGNASE"/>
</dbReference>
<dbReference type="PANTHER" id="PTHR43756:SF5">
    <property type="entry name" value="CHOLINE MONOOXYGENASE, CHLOROPLASTIC"/>
    <property type="match status" value="1"/>
</dbReference>
<evidence type="ECO:0000256" key="5">
    <source>
        <dbReference type="ARBA" id="ARBA00023004"/>
    </source>
</evidence>
<dbReference type="RefSeq" id="WP_151179552.1">
    <property type="nucleotide sequence ID" value="NZ_CP042906.1"/>
</dbReference>
<keyword evidence="4" id="KW-0560">Oxidoreductase</keyword>
<evidence type="ECO:0000256" key="3">
    <source>
        <dbReference type="ARBA" id="ARBA00022723"/>
    </source>
</evidence>
<dbReference type="EMBL" id="CP042906">
    <property type="protein sequence ID" value="QEX19491.1"/>
    <property type="molecule type" value="Genomic_DNA"/>
</dbReference>
<dbReference type="SUPFAM" id="SSF50022">
    <property type="entry name" value="ISP domain"/>
    <property type="match status" value="1"/>
</dbReference>
<dbReference type="OrthoDB" id="7456916at2"/>
<evidence type="ECO:0000259" key="7">
    <source>
        <dbReference type="PROSITE" id="PS51296"/>
    </source>
</evidence>
<dbReference type="InterPro" id="IPR015879">
    <property type="entry name" value="Ring_hydroxy_dOase_asu_C_dom"/>
</dbReference>
<feature type="domain" description="Rieske" evidence="7">
    <location>
        <begin position="48"/>
        <end position="157"/>
    </location>
</feature>
<dbReference type="PANTHER" id="PTHR43756">
    <property type="entry name" value="CHOLINE MONOOXYGENASE, CHLOROPLASTIC"/>
    <property type="match status" value="1"/>
</dbReference>
<protein>
    <submittedName>
        <fullName evidence="8">Ring-hydroxylating oxygenase subunit alpha</fullName>
    </submittedName>
</protein>
<dbReference type="PROSITE" id="PS51296">
    <property type="entry name" value="RIESKE"/>
    <property type="match status" value="1"/>
</dbReference>
<dbReference type="Gene3D" id="3.90.380.10">
    <property type="entry name" value="Naphthalene 1,2-dioxygenase Alpha Subunit, Chain A, domain 1"/>
    <property type="match status" value="2"/>
</dbReference>
<dbReference type="KEGG" id="htq:FRZ44_48050"/>
<gene>
    <name evidence="8" type="ORF">FRZ44_48050</name>
</gene>
<keyword evidence="3" id="KW-0479">Metal-binding</keyword>
<dbReference type="InterPro" id="IPR001663">
    <property type="entry name" value="Rng_hydr_dOase-A"/>
</dbReference>
<evidence type="ECO:0000256" key="2">
    <source>
        <dbReference type="ARBA" id="ARBA00022714"/>
    </source>
</evidence>
<dbReference type="SUPFAM" id="SSF55961">
    <property type="entry name" value="Bet v1-like"/>
    <property type="match status" value="1"/>
</dbReference>
<keyword evidence="2" id="KW-0001">2Fe-2S</keyword>
<dbReference type="Pfam" id="PF00848">
    <property type="entry name" value="Ring_hydroxyl_A"/>
    <property type="match status" value="1"/>
</dbReference>
<dbReference type="InterPro" id="IPR036922">
    <property type="entry name" value="Rieske_2Fe-2S_sf"/>
</dbReference>
<evidence type="ECO:0000256" key="4">
    <source>
        <dbReference type="ARBA" id="ARBA00023002"/>
    </source>
</evidence>
<evidence type="ECO:0000256" key="6">
    <source>
        <dbReference type="ARBA" id="ARBA00023014"/>
    </source>
</evidence>
<keyword evidence="5" id="KW-0408">Iron</keyword>
<evidence type="ECO:0000256" key="1">
    <source>
        <dbReference type="ARBA" id="ARBA00001962"/>
    </source>
</evidence>
<dbReference type="CDD" id="cd03469">
    <property type="entry name" value="Rieske_RO_Alpha_N"/>
    <property type="match status" value="1"/>
</dbReference>
<dbReference type="Gene3D" id="2.102.10.10">
    <property type="entry name" value="Rieske [2Fe-2S] iron-sulphur domain"/>
    <property type="match status" value="1"/>
</dbReference>